<dbReference type="GO" id="GO:0043565">
    <property type="term" value="F:sequence-specific DNA binding"/>
    <property type="evidence" value="ECO:0007669"/>
    <property type="project" value="InterPro"/>
</dbReference>
<dbReference type="PROSITE" id="PS01124">
    <property type="entry name" value="HTH_ARAC_FAMILY_2"/>
    <property type="match status" value="1"/>
</dbReference>
<dbReference type="InterPro" id="IPR020449">
    <property type="entry name" value="Tscrpt_reg_AraC-type_HTH"/>
</dbReference>
<sequence>MDYGRPVSDIADTSQGFAFGEALYPLGGVYGPLTGRYLCILLVHEGQVTITSDDTRAMLDEGQCGIFYNEHIYLAEFEIKRRVRVSWCEATPGNLPEAVAMRVRGGSAGIDISERLDTLIRIGVDLGSAFGANINAFRNALGEAVFHAFFHDARMWEQALQMPRPVQTAKQHIDDYFADDLTVAGLASKAGVTPQHLISLFGKHLGVTPIRYLWQKRADRSQFLLLNTGLTIAEIAYQCGYKNPFHFSRQIKQRYGVSPKEIRARGGYRTPAELRELSKFTGRKSGLTVKGRSELHGQVQGPKGGDAQRRKDP</sequence>
<feature type="region of interest" description="Disordered" evidence="4">
    <location>
        <begin position="283"/>
        <end position="313"/>
    </location>
</feature>
<evidence type="ECO:0000256" key="1">
    <source>
        <dbReference type="ARBA" id="ARBA00023015"/>
    </source>
</evidence>
<dbReference type="PROSITE" id="PS00041">
    <property type="entry name" value="HTH_ARAC_FAMILY_1"/>
    <property type="match status" value="1"/>
</dbReference>
<protein>
    <submittedName>
        <fullName evidence="6">Helix-turn-helix transcriptional regulator</fullName>
    </submittedName>
</protein>
<dbReference type="KEGG" id="niy:FQ775_09785"/>
<reference evidence="6" key="1">
    <citation type="submission" date="2020-04" db="EMBL/GenBank/DDBJ databases">
        <title>Nitratireductor sp. nov. isolated from mangrove soil.</title>
        <authorList>
            <person name="Ye Y."/>
        </authorList>
    </citation>
    <scope>NUCLEOTIDE SEQUENCE</scope>
    <source>
        <strain evidence="6">SY7</strain>
    </source>
</reference>
<evidence type="ECO:0000256" key="3">
    <source>
        <dbReference type="ARBA" id="ARBA00023163"/>
    </source>
</evidence>
<proteinExistence type="predicted"/>
<evidence type="ECO:0000256" key="2">
    <source>
        <dbReference type="ARBA" id="ARBA00023125"/>
    </source>
</evidence>
<dbReference type="PANTHER" id="PTHR46796:SF6">
    <property type="entry name" value="ARAC SUBFAMILY"/>
    <property type="match status" value="1"/>
</dbReference>
<keyword evidence="1" id="KW-0805">Transcription regulation</keyword>
<dbReference type="Pfam" id="PF12833">
    <property type="entry name" value="HTH_18"/>
    <property type="match status" value="1"/>
</dbReference>
<dbReference type="GO" id="GO:0003700">
    <property type="term" value="F:DNA-binding transcription factor activity"/>
    <property type="evidence" value="ECO:0007669"/>
    <property type="project" value="InterPro"/>
</dbReference>
<dbReference type="Gene3D" id="1.10.10.60">
    <property type="entry name" value="Homeodomain-like"/>
    <property type="match status" value="1"/>
</dbReference>
<dbReference type="InterPro" id="IPR018062">
    <property type="entry name" value="HTH_AraC-typ_CS"/>
</dbReference>
<name>A0A5B8KYJ6_9HYPH</name>
<keyword evidence="3" id="KW-0804">Transcription</keyword>
<accession>A0A5B8KYJ6</accession>
<evidence type="ECO:0000256" key="4">
    <source>
        <dbReference type="SAM" id="MobiDB-lite"/>
    </source>
</evidence>
<gene>
    <name evidence="6" type="ORF">FQ775_09785</name>
</gene>
<evidence type="ECO:0000313" key="7">
    <source>
        <dbReference type="Proteomes" id="UP000321389"/>
    </source>
</evidence>
<evidence type="ECO:0000313" key="6">
    <source>
        <dbReference type="EMBL" id="QDZ00649.1"/>
    </source>
</evidence>
<dbReference type="InterPro" id="IPR018060">
    <property type="entry name" value="HTH_AraC"/>
</dbReference>
<keyword evidence="7" id="KW-1185">Reference proteome</keyword>
<dbReference type="InterPro" id="IPR009057">
    <property type="entry name" value="Homeodomain-like_sf"/>
</dbReference>
<dbReference type="InterPro" id="IPR050204">
    <property type="entry name" value="AraC_XylS_family_regulators"/>
</dbReference>
<keyword evidence="2" id="KW-0238">DNA-binding</keyword>
<dbReference type="SMART" id="SM00342">
    <property type="entry name" value="HTH_ARAC"/>
    <property type="match status" value="1"/>
</dbReference>
<organism evidence="6 7">
    <name type="scientific">Nitratireductor mangrovi</name>
    <dbReference type="NCBI Taxonomy" id="2599600"/>
    <lineage>
        <taxon>Bacteria</taxon>
        <taxon>Pseudomonadati</taxon>
        <taxon>Pseudomonadota</taxon>
        <taxon>Alphaproteobacteria</taxon>
        <taxon>Hyphomicrobiales</taxon>
        <taxon>Phyllobacteriaceae</taxon>
        <taxon>Nitratireductor</taxon>
    </lineage>
</organism>
<feature type="domain" description="HTH araC/xylS-type" evidence="5">
    <location>
        <begin position="167"/>
        <end position="265"/>
    </location>
</feature>
<dbReference type="OrthoDB" id="110167at2"/>
<dbReference type="AlphaFoldDB" id="A0A5B8KYJ6"/>
<dbReference type="Proteomes" id="UP000321389">
    <property type="component" value="Chromosome"/>
</dbReference>
<dbReference type="SUPFAM" id="SSF46689">
    <property type="entry name" value="Homeodomain-like"/>
    <property type="match status" value="2"/>
</dbReference>
<evidence type="ECO:0000259" key="5">
    <source>
        <dbReference type="PROSITE" id="PS01124"/>
    </source>
</evidence>
<dbReference type="EMBL" id="CP042301">
    <property type="protein sequence ID" value="QDZ00649.1"/>
    <property type="molecule type" value="Genomic_DNA"/>
</dbReference>
<dbReference type="PRINTS" id="PR00032">
    <property type="entry name" value="HTHARAC"/>
</dbReference>
<dbReference type="RefSeq" id="WP_146299296.1">
    <property type="nucleotide sequence ID" value="NZ_CP042301.2"/>
</dbReference>
<dbReference type="PANTHER" id="PTHR46796">
    <property type="entry name" value="HTH-TYPE TRANSCRIPTIONAL ACTIVATOR RHAS-RELATED"/>
    <property type="match status" value="1"/>
</dbReference>